<feature type="chain" id="PRO_5023818028" description="DUF1573 domain-containing protein" evidence="1">
    <location>
        <begin position="20"/>
        <end position="129"/>
    </location>
</feature>
<dbReference type="Pfam" id="PF07610">
    <property type="entry name" value="DUF1573"/>
    <property type="match status" value="1"/>
</dbReference>
<gene>
    <name evidence="2" type="ORF">ULMA_25190</name>
</gene>
<reference evidence="2 3" key="1">
    <citation type="submission" date="2019-08" db="EMBL/GenBank/DDBJ databases">
        <title>Draft genome sequence of Ulvibacter marinus type strain NBRC 109484.</title>
        <authorList>
            <person name="Kawano K."/>
            <person name="Ushijima N."/>
            <person name="Kihara M."/>
            <person name="Itoh H."/>
        </authorList>
    </citation>
    <scope>NUCLEOTIDE SEQUENCE [LARGE SCALE GENOMIC DNA]</scope>
    <source>
        <strain evidence="2 3">NBRC 109484</strain>
    </source>
</reference>
<accession>A0A5J4J3L7</accession>
<dbReference type="AlphaFoldDB" id="A0A5J4J3L7"/>
<dbReference type="Gene3D" id="2.60.40.10">
    <property type="entry name" value="Immunoglobulins"/>
    <property type="match status" value="1"/>
</dbReference>
<protein>
    <recommendedName>
        <fullName evidence="4">DUF1573 domain-containing protein</fullName>
    </recommendedName>
</protein>
<proteinExistence type="predicted"/>
<keyword evidence="3" id="KW-1185">Reference proteome</keyword>
<evidence type="ECO:0000256" key="1">
    <source>
        <dbReference type="SAM" id="SignalP"/>
    </source>
</evidence>
<name>A0A5J4J3L7_9FLAO</name>
<organism evidence="2 3">
    <name type="scientific">Patiriisocius marinus</name>
    <dbReference type="NCBI Taxonomy" id="1397112"/>
    <lineage>
        <taxon>Bacteria</taxon>
        <taxon>Pseudomonadati</taxon>
        <taxon>Bacteroidota</taxon>
        <taxon>Flavobacteriia</taxon>
        <taxon>Flavobacteriales</taxon>
        <taxon>Flavobacteriaceae</taxon>
        <taxon>Patiriisocius</taxon>
    </lineage>
</organism>
<sequence length="129" mass="14443">MKNIYVLLFAAFVSASTFAQETFNATKEGPRFTLNSREISTTTDKINETKIVKISFLNDGTEPLLLTDKNSSCACLATEMPKEVKPGESGELKVHFTPKRTGDYSETIYVKTNAQQHPFRLNFKASVQE</sequence>
<dbReference type="InterPro" id="IPR011467">
    <property type="entry name" value="DUF1573"/>
</dbReference>
<evidence type="ECO:0000313" key="2">
    <source>
        <dbReference type="EMBL" id="GER60411.1"/>
    </source>
</evidence>
<comment type="caution">
    <text evidence="2">The sequence shown here is derived from an EMBL/GenBank/DDBJ whole genome shotgun (WGS) entry which is preliminary data.</text>
</comment>
<dbReference type="InterPro" id="IPR013783">
    <property type="entry name" value="Ig-like_fold"/>
</dbReference>
<evidence type="ECO:0000313" key="3">
    <source>
        <dbReference type="Proteomes" id="UP000326509"/>
    </source>
</evidence>
<feature type="signal peptide" evidence="1">
    <location>
        <begin position="1"/>
        <end position="19"/>
    </location>
</feature>
<keyword evidence="1" id="KW-0732">Signal</keyword>
<dbReference type="RefSeq" id="WP_151674848.1">
    <property type="nucleotide sequence ID" value="NZ_BKCG01000007.1"/>
</dbReference>
<dbReference type="OrthoDB" id="1033173at2"/>
<dbReference type="Proteomes" id="UP000326509">
    <property type="component" value="Unassembled WGS sequence"/>
</dbReference>
<evidence type="ECO:0008006" key="4">
    <source>
        <dbReference type="Google" id="ProtNLM"/>
    </source>
</evidence>
<dbReference type="EMBL" id="BKCG01000007">
    <property type="protein sequence ID" value="GER60411.1"/>
    <property type="molecule type" value="Genomic_DNA"/>
</dbReference>